<keyword evidence="3" id="KW-0328">Glycosyltransferase</keyword>
<keyword evidence="7 8" id="KW-0472">Membrane</keyword>
<comment type="subcellular location">
    <subcellularLocation>
        <location evidence="1">Cell membrane</location>
        <topology evidence="1">Multi-pass membrane protein</topology>
    </subcellularLocation>
</comment>
<evidence type="ECO:0000256" key="6">
    <source>
        <dbReference type="ARBA" id="ARBA00022989"/>
    </source>
</evidence>
<feature type="transmembrane region" description="Helical" evidence="8">
    <location>
        <begin position="130"/>
        <end position="149"/>
    </location>
</feature>
<keyword evidence="6 8" id="KW-1133">Transmembrane helix</keyword>
<proteinExistence type="predicted"/>
<dbReference type="InterPro" id="IPR038731">
    <property type="entry name" value="RgtA/B/C-like"/>
</dbReference>
<evidence type="ECO:0000259" key="9">
    <source>
        <dbReference type="Pfam" id="PF13231"/>
    </source>
</evidence>
<dbReference type="PANTHER" id="PTHR33908">
    <property type="entry name" value="MANNOSYLTRANSFERASE YKCB-RELATED"/>
    <property type="match status" value="1"/>
</dbReference>
<dbReference type="Pfam" id="PF13231">
    <property type="entry name" value="PMT_2"/>
    <property type="match status" value="1"/>
</dbReference>
<evidence type="ECO:0000256" key="5">
    <source>
        <dbReference type="ARBA" id="ARBA00022692"/>
    </source>
</evidence>
<accession>A0A382VPG8</accession>
<dbReference type="GO" id="GO:0016763">
    <property type="term" value="F:pentosyltransferase activity"/>
    <property type="evidence" value="ECO:0007669"/>
    <property type="project" value="TreeGrafter"/>
</dbReference>
<feature type="transmembrane region" description="Helical" evidence="8">
    <location>
        <begin position="161"/>
        <end position="188"/>
    </location>
</feature>
<evidence type="ECO:0000256" key="4">
    <source>
        <dbReference type="ARBA" id="ARBA00022679"/>
    </source>
</evidence>
<dbReference type="EMBL" id="UINC01153630">
    <property type="protein sequence ID" value="SVD48449.1"/>
    <property type="molecule type" value="Genomic_DNA"/>
</dbReference>
<dbReference type="InterPro" id="IPR050297">
    <property type="entry name" value="LipidA_mod_glycosyltrf_83"/>
</dbReference>
<keyword evidence="2" id="KW-1003">Cell membrane</keyword>
<feature type="non-terminal residue" evidence="10">
    <location>
        <position position="218"/>
    </location>
</feature>
<sequence>MLIITSLFLIGISLRAHQLGRALGGGDENEILLSWVYTPIDSIVNTWSLGVLSGGHHVFHTITLRMMVLLFGEENELAIRFPAFAAGVICLWFIYKISREIFPSRASAHLALLVSAVCPIHIYYSQTARGYSFMILFTTLAIYATLKLIKSDKYFGWSFLLLLSGFLSIYTLPLTVLFMLGLAVWIFFVLKIPSLNADFDLTPESSGKKLYQFLSIFL</sequence>
<name>A0A382VPG8_9ZZZZ</name>
<feature type="transmembrane region" description="Helical" evidence="8">
    <location>
        <begin position="77"/>
        <end position="95"/>
    </location>
</feature>
<keyword evidence="4" id="KW-0808">Transferase</keyword>
<gene>
    <name evidence="10" type="ORF">METZ01_LOCUS401303</name>
</gene>
<feature type="transmembrane region" description="Helical" evidence="8">
    <location>
        <begin position="107"/>
        <end position="124"/>
    </location>
</feature>
<dbReference type="GO" id="GO:0005886">
    <property type="term" value="C:plasma membrane"/>
    <property type="evidence" value="ECO:0007669"/>
    <property type="project" value="UniProtKB-SubCell"/>
</dbReference>
<organism evidence="10">
    <name type="scientific">marine metagenome</name>
    <dbReference type="NCBI Taxonomy" id="408172"/>
    <lineage>
        <taxon>unclassified sequences</taxon>
        <taxon>metagenomes</taxon>
        <taxon>ecological metagenomes</taxon>
    </lineage>
</organism>
<evidence type="ECO:0000256" key="8">
    <source>
        <dbReference type="SAM" id="Phobius"/>
    </source>
</evidence>
<dbReference type="AlphaFoldDB" id="A0A382VPG8"/>
<keyword evidence="5 8" id="KW-0812">Transmembrane</keyword>
<evidence type="ECO:0000256" key="1">
    <source>
        <dbReference type="ARBA" id="ARBA00004651"/>
    </source>
</evidence>
<dbReference type="PANTHER" id="PTHR33908:SF11">
    <property type="entry name" value="MEMBRANE PROTEIN"/>
    <property type="match status" value="1"/>
</dbReference>
<evidence type="ECO:0000256" key="3">
    <source>
        <dbReference type="ARBA" id="ARBA00022676"/>
    </source>
</evidence>
<dbReference type="GO" id="GO:0008610">
    <property type="term" value="P:lipid biosynthetic process"/>
    <property type="evidence" value="ECO:0007669"/>
    <property type="project" value="UniProtKB-ARBA"/>
</dbReference>
<evidence type="ECO:0000313" key="10">
    <source>
        <dbReference type="EMBL" id="SVD48449.1"/>
    </source>
</evidence>
<evidence type="ECO:0000256" key="7">
    <source>
        <dbReference type="ARBA" id="ARBA00023136"/>
    </source>
</evidence>
<evidence type="ECO:0000256" key="2">
    <source>
        <dbReference type="ARBA" id="ARBA00022475"/>
    </source>
</evidence>
<feature type="domain" description="Glycosyltransferase RgtA/B/C/D-like" evidence="9">
    <location>
        <begin position="63"/>
        <end position="185"/>
    </location>
</feature>
<protein>
    <recommendedName>
        <fullName evidence="9">Glycosyltransferase RgtA/B/C/D-like domain-containing protein</fullName>
    </recommendedName>
</protein>
<reference evidence="10" key="1">
    <citation type="submission" date="2018-05" db="EMBL/GenBank/DDBJ databases">
        <authorList>
            <person name="Lanie J.A."/>
            <person name="Ng W.-L."/>
            <person name="Kazmierczak K.M."/>
            <person name="Andrzejewski T.M."/>
            <person name="Davidsen T.M."/>
            <person name="Wayne K.J."/>
            <person name="Tettelin H."/>
            <person name="Glass J.I."/>
            <person name="Rusch D."/>
            <person name="Podicherti R."/>
            <person name="Tsui H.-C.T."/>
            <person name="Winkler M.E."/>
        </authorList>
    </citation>
    <scope>NUCLEOTIDE SEQUENCE</scope>
</reference>